<dbReference type="EMBL" id="UZAG01016458">
    <property type="protein sequence ID" value="VDO28527.1"/>
    <property type="molecule type" value="Genomic_DNA"/>
</dbReference>
<dbReference type="Proteomes" id="UP000280834">
    <property type="component" value="Unassembled WGS sequence"/>
</dbReference>
<accession>A0A0R3QRZ0</accession>
<evidence type="ECO:0000313" key="3">
    <source>
        <dbReference type="WBParaSite" id="BTMF_0001049201-mRNA-1"/>
    </source>
</evidence>
<reference evidence="1 2" key="2">
    <citation type="submission" date="2018-11" db="EMBL/GenBank/DDBJ databases">
        <authorList>
            <consortium name="Pathogen Informatics"/>
        </authorList>
    </citation>
    <scope>NUCLEOTIDE SEQUENCE [LARGE SCALE GENOMIC DNA]</scope>
</reference>
<protein>
    <submittedName>
        <fullName evidence="1 3">Uncharacterized protein</fullName>
    </submittedName>
</protein>
<reference evidence="3" key="1">
    <citation type="submission" date="2017-02" db="UniProtKB">
        <authorList>
            <consortium name="WormBaseParasite"/>
        </authorList>
    </citation>
    <scope>IDENTIFICATION</scope>
</reference>
<sequence>MFEYSNFRFFFVPKQLKFVLRKHFVGDDYQETVPGGNGTWRTSQCWRYHRTTSAIISDFKIAFQHLLSWGLLLSKRRIENGSVENGIIAFLENGVKQ</sequence>
<dbReference type="AlphaFoldDB" id="A0A0R3QRZ0"/>
<evidence type="ECO:0000313" key="2">
    <source>
        <dbReference type="Proteomes" id="UP000280834"/>
    </source>
</evidence>
<evidence type="ECO:0000313" key="1">
    <source>
        <dbReference type="EMBL" id="VDO28527.1"/>
    </source>
</evidence>
<proteinExistence type="predicted"/>
<dbReference type="WBParaSite" id="BTMF_0001049201-mRNA-1">
    <property type="protein sequence ID" value="BTMF_0001049201-mRNA-1"/>
    <property type="gene ID" value="BTMF_0001049201"/>
</dbReference>
<keyword evidence="2" id="KW-1185">Reference proteome</keyword>
<gene>
    <name evidence="1" type="ORF">BTMF_LOCUS8527</name>
</gene>
<organism evidence="3">
    <name type="scientific">Brugia timori</name>
    <dbReference type="NCBI Taxonomy" id="42155"/>
    <lineage>
        <taxon>Eukaryota</taxon>
        <taxon>Metazoa</taxon>
        <taxon>Ecdysozoa</taxon>
        <taxon>Nematoda</taxon>
        <taxon>Chromadorea</taxon>
        <taxon>Rhabditida</taxon>
        <taxon>Spirurina</taxon>
        <taxon>Spiruromorpha</taxon>
        <taxon>Filarioidea</taxon>
        <taxon>Onchocercidae</taxon>
        <taxon>Brugia</taxon>
    </lineage>
</organism>
<name>A0A0R3QRZ0_9BILA</name>